<dbReference type="PIRSF" id="PIRSF011386">
    <property type="entry name" value="FixH"/>
    <property type="match status" value="1"/>
</dbReference>
<proteinExistence type="predicted"/>
<dbReference type="RefSeq" id="WP_346785169.1">
    <property type="nucleotide sequence ID" value="NZ_JBDLBR010000003.1"/>
</dbReference>
<dbReference type="EMBL" id="JBDLBR010000003">
    <property type="protein sequence ID" value="MEN7537730.1"/>
    <property type="molecule type" value="Genomic_DNA"/>
</dbReference>
<dbReference type="InterPro" id="IPR018037">
    <property type="entry name" value="FixH_proteobacterial"/>
</dbReference>
<keyword evidence="2" id="KW-1185">Reference proteome</keyword>
<comment type="caution">
    <text evidence="1">The sequence shown here is derived from an EMBL/GenBank/DDBJ whole genome shotgun (WGS) entry which is preliminary data.</text>
</comment>
<dbReference type="InterPro" id="IPR008620">
    <property type="entry name" value="FixH"/>
</dbReference>
<gene>
    <name evidence="1" type="ORF">ABDJ38_11150</name>
</gene>
<sequence length="152" mass="16811">MMTQRATRKFTGWHMTGILVAFFGTVMAVNFTMAGFALSTFGGIQVENSYVASQNFNDWLDAAAEQEKLGWDVTLEQASGGKLRVVAEGPGEDLSIVAHARHPVGRKPDSSLTFTRQADGSFLSDQSLESARWIVRLELADGDKVWKREDRL</sequence>
<accession>A0ABV0CYH3</accession>
<reference evidence="1 2" key="1">
    <citation type="submission" date="2024-05" db="EMBL/GenBank/DDBJ databases">
        <authorList>
            <person name="Park S."/>
        </authorList>
    </citation>
    <scope>NUCLEOTIDE SEQUENCE [LARGE SCALE GENOMIC DNA]</scope>
    <source>
        <strain evidence="1 2">DGU5</strain>
    </source>
</reference>
<protein>
    <submittedName>
        <fullName evidence="1">FixH family protein</fullName>
    </submittedName>
</protein>
<evidence type="ECO:0000313" key="1">
    <source>
        <dbReference type="EMBL" id="MEN7537730.1"/>
    </source>
</evidence>
<dbReference type="Pfam" id="PF05751">
    <property type="entry name" value="FixH"/>
    <property type="match status" value="1"/>
</dbReference>
<name>A0ABV0CYH3_9SPHN</name>
<evidence type="ECO:0000313" key="2">
    <source>
        <dbReference type="Proteomes" id="UP001484535"/>
    </source>
</evidence>
<organism evidence="1 2">
    <name type="scientific">Aurantiacibacter flavus</name>
    <dbReference type="NCBI Taxonomy" id="3145232"/>
    <lineage>
        <taxon>Bacteria</taxon>
        <taxon>Pseudomonadati</taxon>
        <taxon>Pseudomonadota</taxon>
        <taxon>Alphaproteobacteria</taxon>
        <taxon>Sphingomonadales</taxon>
        <taxon>Erythrobacteraceae</taxon>
        <taxon>Aurantiacibacter</taxon>
    </lineage>
</organism>
<dbReference type="Proteomes" id="UP001484535">
    <property type="component" value="Unassembled WGS sequence"/>
</dbReference>